<dbReference type="Gene3D" id="1.10.8.430">
    <property type="entry name" value="Helical domain of apoptotic protease-activating factors"/>
    <property type="match status" value="1"/>
</dbReference>
<dbReference type="InterPro" id="IPR041118">
    <property type="entry name" value="Rx_N"/>
</dbReference>
<dbReference type="Gene3D" id="1.10.10.10">
    <property type="entry name" value="Winged helix-like DNA-binding domain superfamily/Winged helix DNA-binding domain"/>
    <property type="match status" value="1"/>
</dbReference>
<keyword evidence="3" id="KW-0611">Plant defense</keyword>
<accession>A0AAP0KVL2</accession>
<feature type="domain" description="Disease resistance R13L4/SHOC-2-like LRR" evidence="7">
    <location>
        <begin position="632"/>
        <end position="944"/>
    </location>
</feature>
<dbReference type="InterPro" id="IPR044974">
    <property type="entry name" value="Disease_R_plants"/>
</dbReference>
<evidence type="ECO:0000259" key="5">
    <source>
        <dbReference type="Pfam" id="PF18052"/>
    </source>
</evidence>
<evidence type="ECO:0000256" key="3">
    <source>
        <dbReference type="ARBA" id="ARBA00022821"/>
    </source>
</evidence>
<feature type="domain" description="NB-ARC" evidence="4">
    <location>
        <begin position="166"/>
        <end position="333"/>
    </location>
</feature>
<evidence type="ECO:0000259" key="7">
    <source>
        <dbReference type="Pfam" id="PF23598"/>
    </source>
</evidence>
<reference evidence="8 9" key="1">
    <citation type="submission" date="2024-01" db="EMBL/GenBank/DDBJ databases">
        <title>Genome assemblies of Stephania.</title>
        <authorList>
            <person name="Yang L."/>
        </authorList>
    </citation>
    <scope>NUCLEOTIDE SEQUENCE [LARGE SCALE GENOMIC DNA]</scope>
    <source>
        <strain evidence="8">YNDBR</strain>
        <tissue evidence="8">Leaf</tissue>
    </source>
</reference>
<keyword evidence="1" id="KW-0677">Repeat</keyword>
<dbReference type="InterPro" id="IPR042197">
    <property type="entry name" value="Apaf_helical"/>
</dbReference>
<dbReference type="PRINTS" id="PR00364">
    <property type="entry name" value="DISEASERSIST"/>
</dbReference>
<dbReference type="CDD" id="cd14798">
    <property type="entry name" value="RX-CC_like"/>
    <property type="match status" value="1"/>
</dbReference>
<dbReference type="Pfam" id="PF23598">
    <property type="entry name" value="LRR_14"/>
    <property type="match status" value="1"/>
</dbReference>
<dbReference type="Pfam" id="PF00931">
    <property type="entry name" value="NB-ARC"/>
    <property type="match status" value="1"/>
</dbReference>
<dbReference type="InterPro" id="IPR036388">
    <property type="entry name" value="WH-like_DNA-bd_sf"/>
</dbReference>
<dbReference type="Pfam" id="PF18052">
    <property type="entry name" value="Rx_N"/>
    <property type="match status" value="1"/>
</dbReference>
<dbReference type="Gene3D" id="1.20.5.4130">
    <property type="match status" value="1"/>
</dbReference>
<dbReference type="Pfam" id="PF23559">
    <property type="entry name" value="WHD_DRP"/>
    <property type="match status" value="1"/>
</dbReference>
<gene>
    <name evidence="8" type="ORF">Syun_005887</name>
</gene>
<dbReference type="Proteomes" id="UP001420932">
    <property type="component" value="Unassembled WGS sequence"/>
</dbReference>
<proteinExistence type="predicted"/>
<feature type="domain" description="Disease resistance N-terminal" evidence="5">
    <location>
        <begin position="9"/>
        <end position="92"/>
    </location>
</feature>
<evidence type="ECO:0000313" key="9">
    <source>
        <dbReference type="Proteomes" id="UP001420932"/>
    </source>
</evidence>
<dbReference type="FunFam" id="1.10.10.10:FF:000322">
    <property type="entry name" value="Probable disease resistance protein At1g63360"/>
    <property type="match status" value="1"/>
</dbReference>
<dbReference type="InterPro" id="IPR032675">
    <property type="entry name" value="LRR_dom_sf"/>
</dbReference>
<dbReference type="GO" id="GO:0098542">
    <property type="term" value="P:defense response to other organism"/>
    <property type="evidence" value="ECO:0007669"/>
    <property type="project" value="TreeGrafter"/>
</dbReference>
<sequence>MAAEAIIPIIVEKFSSLLIQEASVLRGVHGEVKWIEGELKEMQSFIRDADVEQAKDPAINKWVSSIREIAYDAEDILETFIMKKARQRRKKFLKRYCSYIISDIKLRYKFGKDVGWIKDRLRGISEDRAYYRIQNEGRGQELLLPRLHEQRQSSPLLGDIDIVGLEKDVGVMESRLSSGDQGLEVISIVGMGGLGKTTLAKMVYNGDVAMSHFAFRAWVCVSQHYNTRELLIEIEKQAVVRTGEEMTESFVEERVYHFLSKQRYLIVMDDVWSTHVWDSLQASFPNKRDGSRIIFTTRNEKIAIHADQSSPPHRLQVLNHYNSWKLFSNKLFGSSNNCNSNLEELGRKMVRKCEGLPLAIVLLRGLLSTKELSVDAWSRVANGLNWHLEESLTWCDGILALSYEDLPFYLKQCFMYFGLFPEGIEISKKRLIRIWIAEGLLFPKAREAPEDVGKEYIEELAARNIIQVGKRDDSVHNFLLSSSSSSRSRSSSSSSDEVNLNQFGKNETCRMHDRLRELALSKAKDANFLHVHEVDEASFLDPNSTSGEKNFLQYPGTESFLQRTDNVRRLAVHFGTEISRFFPMRSFSFSLESLISRHSVKHLRSLLYFDLREGEIPGQEMRKFLYRGISSRKLELVRVLDLEGIYKPKLPKSLGKLIHLRYLGLRRTWLDTLPSSIGNLFNLQTLDLKYTEVKTIPSSIWSLQQLRHLFLDSQHNRIRDRPRGLRNLRTLWGVCVGEDNIVRDGLNQLSNLRKLGMEGDLISQGEALAEWISQLGCLSCLKLRSTITTEAPELPSSSTAIVHSQSHVVPGSMTFSHQKQLSKIYLEGQLEKLFDQHEFPPHLTTLTLVHTQLRDDPMKILEELPSLKTLRLWRNSYKGTRMVCSSSGFHKLEVLELHFLEMLLEFVLNEGAMPNLVEMEINKCEQLRMIPDGLQHLNNLKELRLPSLSKELSTRILSNEGHDWYKIRNVPFVVRSIR</sequence>
<dbReference type="SUPFAM" id="SSF52058">
    <property type="entry name" value="L domain-like"/>
    <property type="match status" value="1"/>
</dbReference>
<dbReference type="AlphaFoldDB" id="A0AAP0KVL2"/>
<dbReference type="InterPro" id="IPR038005">
    <property type="entry name" value="RX-like_CC"/>
</dbReference>
<comment type="caution">
    <text evidence="8">The sequence shown here is derived from an EMBL/GenBank/DDBJ whole genome shotgun (WGS) entry which is preliminary data.</text>
</comment>
<dbReference type="Gene3D" id="3.40.50.300">
    <property type="entry name" value="P-loop containing nucleotide triphosphate hydrolases"/>
    <property type="match status" value="1"/>
</dbReference>
<feature type="domain" description="Disease resistance protein winged helix" evidence="6">
    <location>
        <begin position="419"/>
        <end position="474"/>
    </location>
</feature>
<evidence type="ECO:0000256" key="2">
    <source>
        <dbReference type="ARBA" id="ARBA00022741"/>
    </source>
</evidence>
<dbReference type="InterPro" id="IPR058922">
    <property type="entry name" value="WHD_DRP"/>
</dbReference>
<dbReference type="InterPro" id="IPR055414">
    <property type="entry name" value="LRR_R13L4/SHOC2-like"/>
</dbReference>
<dbReference type="InterPro" id="IPR002182">
    <property type="entry name" value="NB-ARC"/>
</dbReference>
<dbReference type="EMBL" id="JBBNAF010000003">
    <property type="protein sequence ID" value="KAK9159546.1"/>
    <property type="molecule type" value="Genomic_DNA"/>
</dbReference>
<dbReference type="PANTHER" id="PTHR23155:SF1193">
    <property type="entry name" value="DISEASE RESISTANCE PROTEIN RPP13-RELATED"/>
    <property type="match status" value="1"/>
</dbReference>
<dbReference type="GO" id="GO:0043531">
    <property type="term" value="F:ADP binding"/>
    <property type="evidence" value="ECO:0007669"/>
    <property type="project" value="InterPro"/>
</dbReference>
<dbReference type="SUPFAM" id="SSF52540">
    <property type="entry name" value="P-loop containing nucleoside triphosphate hydrolases"/>
    <property type="match status" value="1"/>
</dbReference>
<dbReference type="Gene3D" id="3.80.10.10">
    <property type="entry name" value="Ribonuclease Inhibitor"/>
    <property type="match status" value="2"/>
</dbReference>
<keyword evidence="9" id="KW-1185">Reference proteome</keyword>
<evidence type="ECO:0000259" key="4">
    <source>
        <dbReference type="Pfam" id="PF00931"/>
    </source>
</evidence>
<protein>
    <submittedName>
        <fullName evidence="8">Uncharacterized protein</fullName>
    </submittedName>
</protein>
<organism evidence="8 9">
    <name type="scientific">Stephania yunnanensis</name>
    <dbReference type="NCBI Taxonomy" id="152371"/>
    <lineage>
        <taxon>Eukaryota</taxon>
        <taxon>Viridiplantae</taxon>
        <taxon>Streptophyta</taxon>
        <taxon>Embryophyta</taxon>
        <taxon>Tracheophyta</taxon>
        <taxon>Spermatophyta</taxon>
        <taxon>Magnoliopsida</taxon>
        <taxon>Ranunculales</taxon>
        <taxon>Menispermaceae</taxon>
        <taxon>Menispermoideae</taxon>
        <taxon>Cissampelideae</taxon>
        <taxon>Stephania</taxon>
    </lineage>
</organism>
<evidence type="ECO:0000313" key="8">
    <source>
        <dbReference type="EMBL" id="KAK9159546.1"/>
    </source>
</evidence>
<evidence type="ECO:0000256" key="1">
    <source>
        <dbReference type="ARBA" id="ARBA00022737"/>
    </source>
</evidence>
<dbReference type="FunFam" id="3.40.50.300:FF:001091">
    <property type="entry name" value="Probable disease resistance protein At1g61300"/>
    <property type="match status" value="1"/>
</dbReference>
<evidence type="ECO:0000259" key="6">
    <source>
        <dbReference type="Pfam" id="PF23559"/>
    </source>
</evidence>
<dbReference type="InterPro" id="IPR027417">
    <property type="entry name" value="P-loop_NTPase"/>
</dbReference>
<dbReference type="PANTHER" id="PTHR23155">
    <property type="entry name" value="DISEASE RESISTANCE PROTEIN RP"/>
    <property type="match status" value="1"/>
</dbReference>
<keyword evidence="2" id="KW-0547">Nucleotide-binding</keyword>
<name>A0AAP0KVL2_9MAGN</name>